<evidence type="ECO:0000313" key="1">
    <source>
        <dbReference type="EMBL" id="GIY50853.1"/>
    </source>
</evidence>
<evidence type="ECO:0000313" key="2">
    <source>
        <dbReference type="Proteomes" id="UP001054945"/>
    </source>
</evidence>
<reference evidence="1 2" key="1">
    <citation type="submission" date="2021-06" db="EMBL/GenBank/DDBJ databases">
        <title>Caerostris extrusa draft genome.</title>
        <authorList>
            <person name="Kono N."/>
            <person name="Arakawa K."/>
        </authorList>
    </citation>
    <scope>NUCLEOTIDE SEQUENCE [LARGE SCALE GENOMIC DNA]</scope>
</reference>
<accession>A0AAV4TZU8</accession>
<proteinExistence type="predicted"/>
<dbReference type="Proteomes" id="UP001054945">
    <property type="component" value="Unassembled WGS sequence"/>
</dbReference>
<keyword evidence="2" id="KW-1185">Reference proteome</keyword>
<protein>
    <submittedName>
        <fullName evidence="1">Uncharacterized protein</fullName>
    </submittedName>
</protein>
<comment type="caution">
    <text evidence="1">The sequence shown here is derived from an EMBL/GenBank/DDBJ whole genome shotgun (WGS) entry which is preliminary data.</text>
</comment>
<sequence>MISKDRVLRKEYSHRNDATRFIRSRITTMSPASRPTIAGTPTTAQLSSWLFTSWWPCLLFLHFHDPLLHLRHSGTLEQHEDCCCNDKTY</sequence>
<organism evidence="1 2">
    <name type="scientific">Caerostris extrusa</name>
    <name type="common">Bark spider</name>
    <name type="synonym">Caerostris bankana</name>
    <dbReference type="NCBI Taxonomy" id="172846"/>
    <lineage>
        <taxon>Eukaryota</taxon>
        <taxon>Metazoa</taxon>
        <taxon>Ecdysozoa</taxon>
        <taxon>Arthropoda</taxon>
        <taxon>Chelicerata</taxon>
        <taxon>Arachnida</taxon>
        <taxon>Araneae</taxon>
        <taxon>Araneomorphae</taxon>
        <taxon>Entelegynae</taxon>
        <taxon>Araneoidea</taxon>
        <taxon>Araneidae</taxon>
        <taxon>Caerostris</taxon>
    </lineage>
</organism>
<dbReference type="EMBL" id="BPLR01012036">
    <property type="protein sequence ID" value="GIY50853.1"/>
    <property type="molecule type" value="Genomic_DNA"/>
</dbReference>
<gene>
    <name evidence="1" type="ORF">CEXT_765111</name>
</gene>
<name>A0AAV4TZU8_CAEEX</name>
<dbReference type="AlphaFoldDB" id="A0AAV4TZU8"/>